<organism evidence="2 3">
    <name type="scientific">Lentinus brumalis</name>
    <dbReference type="NCBI Taxonomy" id="2498619"/>
    <lineage>
        <taxon>Eukaryota</taxon>
        <taxon>Fungi</taxon>
        <taxon>Dikarya</taxon>
        <taxon>Basidiomycota</taxon>
        <taxon>Agaricomycotina</taxon>
        <taxon>Agaricomycetes</taxon>
        <taxon>Polyporales</taxon>
        <taxon>Polyporaceae</taxon>
        <taxon>Lentinus</taxon>
    </lineage>
</organism>
<evidence type="ECO:0000256" key="1">
    <source>
        <dbReference type="SAM" id="MobiDB-lite"/>
    </source>
</evidence>
<name>A0A371CV17_9APHY</name>
<dbReference type="EMBL" id="KZ857454">
    <property type="protein sequence ID" value="RDX44122.1"/>
    <property type="molecule type" value="Genomic_DNA"/>
</dbReference>
<gene>
    <name evidence="2" type="ORF">OH76DRAFT_1421545</name>
</gene>
<sequence length="630" mass="70155">MPPSPSTRTPQHAADNTEFQFTEITNRRLVALDAALYIRPEPTPRTLRFLAIRRFEPWGWEFVEYQWREITYKPTRIDVEWIPNSKARWETLLRAFFTSRSREFMALSYRKESNRAPARGISQQMLDELEHYLDALRRMDGRSGESETYRYLIWAEDLCTTRSDTPLYTPNGQIPLTEDTMFRFARMVVVLPHGPGHVAELDGSDGQLDQHAVPASVQTLLLETPRLRPVDVLVLHAPSVSAGRVASPAVSSSASSSSSSSSVRTVEGVRGKYPSMAKTATVTPLLPPLPGTPFPASSTRTGLRLRLSPPGVPRGAPLTNEMQQTLLRLQGDIMLACGSATSAPELISVLAAKFAMPSPPQVEKARAGDGSVADRERQTAAVAEFLEDFMARIERVYSVCGNVWLGVFNGRSAGPWEILGLVPDLNCPAYGSPLCLEPREPGKSPRSWLQRNDEEIKVSFEFASPCQADTPMHLKICDARAWRAYRVRPSAAVMSTETEKPPAPETSSAGLFQLDMGCGGDQWRFTFDPSTSQPGSDKEAEVYWIVYVGDLETYRPATSTSTGSAAGGGRKSRRVMVAEDIGRDWFDEAGDPENRRVLVRSWSLLEVDDRRGFDVGELRRRNFTIPVWHF</sequence>
<dbReference type="OrthoDB" id="10605437at2759"/>
<dbReference type="Proteomes" id="UP000256964">
    <property type="component" value="Unassembled WGS sequence"/>
</dbReference>
<feature type="compositionally biased region" description="Low complexity" evidence="1">
    <location>
        <begin position="245"/>
        <end position="264"/>
    </location>
</feature>
<accession>A0A371CV17</accession>
<feature type="region of interest" description="Disordered" evidence="1">
    <location>
        <begin position="245"/>
        <end position="266"/>
    </location>
</feature>
<evidence type="ECO:0000313" key="3">
    <source>
        <dbReference type="Proteomes" id="UP000256964"/>
    </source>
</evidence>
<protein>
    <submittedName>
        <fullName evidence="2">Uncharacterized protein</fullName>
    </submittedName>
</protein>
<feature type="region of interest" description="Disordered" evidence="1">
    <location>
        <begin position="296"/>
        <end position="316"/>
    </location>
</feature>
<dbReference type="AlphaFoldDB" id="A0A371CV17"/>
<proteinExistence type="predicted"/>
<keyword evidence="3" id="KW-1185">Reference proteome</keyword>
<evidence type="ECO:0000313" key="2">
    <source>
        <dbReference type="EMBL" id="RDX44122.1"/>
    </source>
</evidence>
<reference evidence="2 3" key="1">
    <citation type="journal article" date="2018" name="Biotechnol. Biofuels">
        <title>Integrative visual omics of the white-rot fungus Polyporus brumalis exposes the biotechnological potential of its oxidative enzymes for delignifying raw plant biomass.</title>
        <authorList>
            <person name="Miyauchi S."/>
            <person name="Rancon A."/>
            <person name="Drula E."/>
            <person name="Hage H."/>
            <person name="Chaduli D."/>
            <person name="Favel A."/>
            <person name="Grisel S."/>
            <person name="Henrissat B."/>
            <person name="Herpoel-Gimbert I."/>
            <person name="Ruiz-Duenas F.J."/>
            <person name="Chevret D."/>
            <person name="Hainaut M."/>
            <person name="Lin J."/>
            <person name="Wang M."/>
            <person name="Pangilinan J."/>
            <person name="Lipzen A."/>
            <person name="Lesage-Meessen L."/>
            <person name="Navarro D."/>
            <person name="Riley R."/>
            <person name="Grigoriev I.V."/>
            <person name="Zhou S."/>
            <person name="Raouche S."/>
            <person name="Rosso M.N."/>
        </authorList>
    </citation>
    <scope>NUCLEOTIDE SEQUENCE [LARGE SCALE GENOMIC DNA]</scope>
    <source>
        <strain evidence="2 3">BRFM 1820</strain>
    </source>
</reference>